<gene>
    <name evidence="2" type="ORF">Barrevirus6_29</name>
</gene>
<evidence type="ECO:0000313" key="2">
    <source>
        <dbReference type="EMBL" id="AYV76991.1"/>
    </source>
</evidence>
<dbReference type="InterPro" id="IPR010540">
    <property type="entry name" value="CmpB_TMEM229"/>
</dbReference>
<dbReference type="EMBL" id="MK072003">
    <property type="protein sequence ID" value="AYV76991.1"/>
    <property type="molecule type" value="Genomic_DNA"/>
</dbReference>
<feature type="transmembrane region" description="Helical" evidence="1">
    <location>
        <begin position="115"/>
        <end position="136"/>
    </location>
</feature>
<organism evidence="2">
    <name type="scientific">Barrevirus sp</name>
    <dbReference type="NCBI Taxonomy" id="2487763"/>
    <lineage>
        <taxon>Viruses</taxon>
        <taxon>Varidnaviria</taxon>
        <taxon>Bamfordvirae</taxon>
        <taxon>Nucleocytoviricota</taxon>
        <taxon>Megaviricetes</taxon>
        <taxon>Imitervirales</taxon>
        <taxon>Mimiviridae</taxon>
        <taxon>Klosneuvirinae</taxon>
    </lineage>
</organism>
<protein>
    <submittedName>
        <fullName evidence="2">Uncharacterized protein</fullName>
    </submittedName>
</protein>
<feature type="transmembrane region" description="Helical" evidence="1">
    <location>
        <begin position="76"/>
        <end position="95"/>
    </location>
</feature>
<keyword evidence="1" id="KW-0472">Membrane</keyword>
<keyword evidence="1" id="KW-1133">Transmembrane helix</keyword>
<proteinExistence type="predicted"/>
<name>A0A3G4ZSL5_9VIRU</name>
<reference evidence="2" key="1">
    <citation type="submission" date="2018-10" db="EMBL/GenBank/DDBJ databases">
        <title>Hidden diversity of soil giant viruses.</title>
        <authorList>
            <person name="Schulz F."/>
            <person name="Alteio L."/>
            <person name="Goudeau D."/>
            <person name="Ryan E.M."/>
            <person name="Malmstrom R.R."/>
            <person name="Blanchard J."/>
            <person name="Woyke T."/>
        </authorList>
    </citation>
    <scope>NUCLEOTIDE SEQUENCE</scope>
    <source>
        <strain evidence="2">BAV1</strain>
    </source>
</reference>
<feature type="transmembrane region" description="Helical" evidence="1">
    <location>
        <begin position="7"/>
        <end position="25"/>
    </location>
</feature>
<dbReference type="Pfam" id="PF06541">
    <property type="entry name" value="ABC_trans_CmpB"/>
    <property type="match status" value="1"/>
</dbReference>
<keyword evidence="1" id="KW-0812">Transmembrane</keyword>
<sequence length="146" mass="16918">MVERSELVLRYIIIFFIFSILGWAYERIAFGRLKPDLVSEKIFDMRLPILPIYGFGGVILLFIYDTFTDYSLLTKVIVAAISLTIMELIGGYLSYNIHGYQTWKYTDSMIPAFDGYISVYATAIWVIGSTIFFYTLDKMKEKNLIL</sequence>
<feature type="transmembrane region" description="Helical" evidence="1">
    <location>
        <begin position="45"/>
        <end position="64"/>
    </location>
</feature>
<accession>A0A3G4ZSL5</accession>
<evidence type="ECO:0000256" key="1">
    <source>
        <dbReference type="SAM" id="Phobius"/>
    </source>
</evidence>